<feature type="transmembrane region" description="Helical" evidence="2">
    <location>
        <begin position="21"/>
        <end position="42"/>
    </location>
</feature>
<accession>D3VLZ1</accession>
<proteinExistence type="predicted"/>
<keyword evidence="2" id="KW-1133">Transmembrane helix</keyword>
<dbReference type="AlphaFoldDB" id="D3VLZ1"/>
<sequence length="114" mass="12533">MSAVWVIINYNPLHLEMLMKITGTVVITIGVILAIFALTMNVSVDTAFGRVNNIGLMEDRHMYTIVSLFIVAAGLALLIAGSFMPNPATAKKQAEKTAQEGEHKNPWGTLFSWR</sequence>
<dbReference type="Proteomes" id="UP000008075">
    <property type="component" value="Plasmid XNC1_p"/>
</dbReference>
<dbReference type="EMBL" id="FN667743">
    <property type="protein sequence ID" value="CBJ92943.1"/>
    <property type="molecule type" value="Genomic_DNA"/>
</dbReference>
<feature type="transmembrane region" description="Helical" evidence="2">
    <location>
        <begin position="62"/>
        <end position="83"/>
    </location>
</feature>
<evidence type="ECO:0000256" key="2">
    <source>
        <dbReference type="SAM" id="Phobius"/>
    </source>
</evidence>
<gene>
    <name evidence="3" type="ORF">XNC1_p0075</name>
</gene>
<dbReference type="KEGG" id="xne:XNC1_p0075"/>
<keyword evidence="4" id="KW-1185">Reference proteome</keyword>
<keyword evidence="2" id="KW-0472">Membrane</keyword>
<keyword evidence="3" id="KW-0614">Plasmid</keyword>
<evidence type="ECO:0000313" key="4">
    <source>
        <dbReference type="Proteomes" id="UP000008075"/>
    </source>
</evidence>
<keyword evidence="2" id="KW-0812">Transmembrane</keyword>
<name>D3VLZ1_XENNA</name>
<reference evidence="3 4" key="1">
    <citation type="journal article" date="2011" name="PLoS ONE">
        <title>The entomopathogenic bacterial endosymbionts xenorhabdus and photorhabdus: convergent lifestyles from divergent genomes.</title>
        <authorList>
            <person name="Chaston J.M."/>
            <person name="Suen G."/>
            <person name="Tucker S.L."/>
            <person name="Andersen A.W."/>
            <person name="Bhasin A."/>
            <person name="Bode E."/>
            <person name="Bode H.B."/>
            <person name="Brachmann A.O."/>
            <person name="Cowles C.E."/>
            <person name="Cowles K.N."/>
            <person name="Darby C."/>
            <person name="de Leon L."/>
            <person name="Drace K."/>
            <person name="Du Z."/>
            <person name="Givaudan A."/>
            <person name="Herbert Tran E.E."/>
            <person name="Jewell K.A."/>
            <person name="Knack J.J."/>
            <person name="Krasomil-Osterfeld K.C."/>
            <person name="Kukor R."/>
            <person name="Lanois A."/>
            <person name="Latreille P."/>
            <person name="Leimgruber N.K."/>
            <person name="Lipke C.M."/>
            <person name="Liu R."/>
            <person name="Lu X."/>
            <person name="Martens E.C."/>
            <person name="Marri P.R."/>
            <person name="Medigue C."/>
            <person name="Menard M.L."/>
            <person name="Miller N.M."/>
            <person name="Morales-Soto N."/>
            <person name="Norton S."/>
            <person name="Ogier J.C."/>
            <person name="Orchard S.S."/>
            <person name="Park D."/>
            <person name="Park Y."/>
            <person name="Qurollo B.A."/>
            <person name="Sugar D.R."/>
            <person name="Richards G.R."/>
            <person name="Rouy Z."/>
            <person name="Slominski B."/>
            <person name="Slominski K."/>
            <person name="Snyder H."/>
            <person name="Tjaden B.C."/>
            <person name="van der Hoeven R."/>
            <person name="Welch R.D."/>
            <person name="Wheeler C."/>
            <person name="Xiang B."/>
            <person name="Barbazuk B."/>
            <person name="Gaudriault S."/>
            <person name="Goodner B."/>
            <person name="Slater S.C."/>
            <person name="Forst S."/>
            <person name="Goldman B.S."/>
            <person name="Goodrich-Blair H."/>
        </authorList>
    </citation>
    <scope>NUCLEOTIDE SEQUENCE [LARGE SCALE GENOMIC DNA]</scope>
    <source>
        <strain evidence="4">ATCC 19061 / DSM 3370 / CCUG 14189 / LMG 1036 / NCIMB 9965 / AN6</strain>
    </source>
</reference>
<evidence type="ECO:0000256" key="1">
    <source>
        <dbReference type="SAM" id="MobiDB-lite"/>
    </source>
</evidence>
<evidence type="ECO:0000313" key="3">
    <source>
        <dbReference type="EMBL" id="CBJ92943.1"/>
    </source>
</evidence>
<protein>
    <submittedName>
        <fullName evidence="3">Uncharacterized protein</fullName>
    </submittedName>
</protein>
<organism evidence="3 4">
    <name type="scientific">Xenorhabdus nematophila (strain ATCC 19061 / DSM 3370 / CCUG 14189 / LMG 1036 / NCIMB 9965 / AN6)</name>
    <dbReference type="NCBI Taxonomy" id="406817"/>
    <lineage>
        <taxon>Bacteria</taxon>
        <taxon>Pseudomonadati</taxon>
        <taxon>Pseudomonadota</taxon>
        <taxon>Gammaproteobacteria</taxon>
        <taxon>Enterobacterales</taxon>
        <taxon>Morganellaceae</taxon>
        <taxon>Xenorhabdus</taxon>
    </lineage>
</organism>
<dbReference type="HOGENOM" id="CLU_2120195_0_0_6"/>
<feature type="region of interest" description="Disordered" evidence="1">
    <location>
        <begin position="90"/>
        <end position="114"/>
    </location>
</feature>
<feature type="compositionally biased region" description="Basic and acidic residues" evidence="1">
    <location>
        <begin position="92"/>
        <end position="105"/>
    </location>
</feature>
<geneLocation type="plasmid" evidence="3 4">
    <name>XNC1_p</name>
</geneLocation>